<dbReference type="OrthoDB" id="1898560at2759"/>
<sequence length="331" mass="36167">MSAQKCTHQGCGKIFSDPDEDCLYHPGPPVFHEGQKGWKCCKPRVLTFDEFLTITPCTTGKHSTEKVTTTAADYGGRSASSAASSNVPTPVISQDGKETFGNVSERVRAPVSEARTNAASAAPKEQVPEEDEPGVAVPSGTKCKRNGCEETYASEEESRKPESCVHHPGVAIFHEGSKGWSCCKRRVLEFSEFLKIGGCSQGSHCYIGAKKEDKEAGGEGDGEDLVECRTDFYQTYTHINASIFLKKTDKEKSSILFKPTEVDVDLRTSDKKRHKTTIPLYATISPEESSYTVMGTKVEMRLKKADGTSWPTLRNDEATGEIIQIGNAPRV</sequence>
<evidence type="ECO:0000256" key="1">
    <source>
        <dbReference type="ARBA" id="ARBA00022723"/>
    </source>
</evidence>
<evidence type="ECO:0000259" key="6">
    <source>
        <dbReference type="PROSITE" id="PS51401"/>
    </source>
</evidence>
<evidence type="ECO:0000259" key="5">
    <source>
        <dbReference type="PROSITE" id="PS51203"/>
    </source>
</evidence>
<dbReference type="Pfam" id="PF04968">
    <property type="entry name" value="CHORD"/>
    <property type="match status" value="2"/>
</dbReference>
<evidence type="ECO:0000313" key="7">
    <source>
        <dbReference type="EMBL" id="EPS35327.1"/>
    </source>
</evidence>
<reference evidence="8" key="2">
    <citation type="submission" date="2013-04" db="EMBL/GenBank/DDBJ databases">
        <title>Genomic mechanisms accounting for the adaptation to parasitism in nematode-trapping fungi.</title>
        <authorList>
            <person name="Ahren D.G."/>
        </authorList>
    </citation>
    <scope>NUCLEOTIDE SEQUENCE [LARGE SCALE GENOMIC DNA]</scope>
    <source>
        <strain evidence="8">CBS 200.50</strain>
    </source>
</reference>
<feature type="domain" description="CHORD" evidence="6">
    <location>
        <begin position="6"/>
        <end position="62"/>
    </location>
</feature>
<keyword evidence="8" id="KW-1185">Reference proteome</keyword>
<dbReference type="AlphaFoldDB" id="S8BJ84"/>
<evidence type="ECO:0000256" key="2">
    <source>
        <dbReference type="ARBA" id="ARBA00022737"/>
    </source>
</evidence>
<dbReference type="HOGENOM" id="CLU_040079_1_1_1"/>
<dbReference type="InterPro" id="IPR008978">
    <property type="entry name" value="HSP20-like_chaperone"/>
</dbReference>
<dbReference type="OMA" id="KGYTCCK"/>
<dbReference type="InterPro" id="IPR007051">
    <property type="entry name" value="CHORD_dom"/>
</dbReference>
<dbReference type="EMBL" id="AQGS01001182">
    <property type="protein sequence ID" value="EPS35327.1"/>
    <property type="molecule type" value="Genomic_DNA"/>
</dbReference>
<protein>
    <recommendedName>
        <fullName evidence="9">CS domain-containing protein</fullName>
    </recommendedName>
</protein>
<dbReference type="InterPro" id="IPR039790">
    <property type="entry name" value="CHRD1"/>
</dbReference>
<dbReference type="CDD" id="cd06466">
    <property type="entry name" value="p23_CS_SGT1_like"/>
    <property type="match status" value="1"/>
</dbReference>
<proteinExistence type="predicted"/>
<dbReference type="PANTHER" id="PTHR46983:SF3">
    <property type="entry name" value="CHPADIPLOID STATE MAINTENANCE PROTEIN CHPA"/>
    <property type="match status" value="1"/>
</dbReference>
<dbReference type="Proteomes" id="UP000015100">
    <property type="component" value="Unassembled WGS sequence"/>
</dbReference>
<name>S8BJ84_DACHA</name>
<feature type="domain" description="CS" evidence="5">
    <location>
        <begin position="225"/>
        <end position="314"/>
    </location>
</feature>
<keyword evidence="1" id="KW-0479">Metal-binding</keyword>
<dbReference type="PANTHER" id="PTHR46983">
    <property type="entry name" value="CYSTEINE AND HISTIDINE-RICH DOMAIN-CONTAINING PROTEIN 1"/>
    <property type="match status" value="1"/>
</dbReference>
<feature type="region of interest" description="Disordered" evidence="4">
    <location>
        <begin position="75"/>
        <end position="140"/>
    </location>
</feature>
<organism evidence="7 8">
    <name type="scientific">Dactylellina haptotyla (strain CBS 200.50)</name>
    <name type="common">Nematode-trapping fungus</name>
    <name type="synonym">Monacrosporium haptotylum</name>
    <dbReference type="NCBI Taxonomy" id="1284197"/>
    <lineage>
        <taxon>Eukaryota</taxon>
        <taxon>Fungi</taxon>
        <taxon>Dikarya</taxon>
        <taxon>Ascomycota</taxon>
        <taxon>Pezizomycotina</taxon>
        <taxon>Orbiliomycetes</taxon>
        <taxon>Orbiliales</taxon>
        <taxon>Orbiliaceae</taxon>
        <taxon>Dactylellina</taxon>
    </lineage>
</organism>
<dbReference type="Gene3D" id="4.10.1130.20">
    <property type="match status" value="2"/>
</dbReference>
<dbReference type="InterPro" id="IPR007052">
    <property type="entry name" value="CS_dom"/>
</dbReference>
<evidence type="ECO:0000256" key="4">
    <source>
        <dbReference type="SAM" id="MobiDB-lite"/>
    </source>
</evidence>
<dbReference type="STRING" id="1284197.S8BJ84"/>
<dbReference type="GO" id="GO:0046872">
    <property type="term" value="F:metal ion binding"/>
    <property type="evidence" value="ECO:0007669"/>
    <property type="project" value="UniProtKB-KW"/>
</dbReference>
<accession>S8BJ84</accession>
<feature type="domain" description="CHORD" evidence="6">
    <location>
        <begin position="143"/>
        <end position="204"/>
    </location>
</feature>
<dbReference type="eggNOG" id="KOG1667">
    <property type="taxonomic scope" value="Eukaryota"/>
</dbReference>
<keyword evidence="3" id="KW-0862">Zinc</keyword>
<keyword evidence="2" id="KW-0677">Repeat</keyword>
<gene>
    <name evidence="7" type="ORF">H072_11307</name>
</gene>
<dbReference type="Gene3D" id="2.60.40.790">
    <property type="match status" value="1"/>
</dbReference>
<dbReference type="PROSITE" id="PS51401">
    <property type="entry name" value="CHORD"/>
    <property type="match status" value="2"/>
</dbReference>
<reference evidence="7 8" key="1">
    <citation type="journal article" date="2013" name="PLoS Genet.">
        <title>Genomic mechanisms accounting for the adaptation to parasitism in nematode-trapping fungi.</title>
        <authorList>
            <person name="Meerupati T."/>
            <person name="Andersson K.M."/>
            <person name="Friman E."/>
            <person name="Kumar D."/>
            <person name="Tunlid A."/>
            <person name="Ahren D."/>
        </authorList>
    </citation>
    <scope>NUCLEOTIDE SEQUENCE [LARGE SCALE GENOMIC DNA]</scope>
    <source>
        <strain evidence="7 8">CBS 200.50</strain>
    </source>
</reference>
<evidence type="ECO:0000313" key="8">
    <source>
        <dbReference type="Proteomes" id="UP000015100"/>
    </source>
</evidence>
<comment type="caution">
    <text evidence="7">The sequence shown here is derived from an EMBL/GenBank/DDBJ whole genome shotgun (WGS) entry which is preliminary data.</text>
</comment>
<evidence type="ECO:0000256" key="3">
    <source>
        <dbReference type="ARBA" id="ARBA00022833"/>
    </source>
</evidence>
<dbReference type="SUPFAM" id="SSF49764">
    <property type="entry name" value="HSP20-like chaperones"/>
    <property type="match status" value="1"/>
</dbReference>
<evidence type="ECO:0008006" key="9">
    <source>
        <dbReference type="Google" id="ProtNLM"/>
    </source>
</evidence>
<dbReference type="PROSITE" id="PS51203">
    <property type="entry name" value="CS"/>
    <property type="match status" value="1"/>
</dbReference>
<dbReference type="Pfam" id="PF04969">
    <property type="entry name" value="CS"/>
    <property type="match status" value="1"/>
</dbReference>